<dbReference type="EMBL" id="BLXT01003924">
    <property type="protein sequence ID" value="GFO07878.1"/>
    <property type="molecule type" value="Genomic_DNA"/>
</dbReference>
<evidence type="ECO:0000313" key="3">
    <source>
        <dbReference type="EMBL" id="GFO07878.1"/>
    </source>
</evidence>
<keyword evidence="2" id="KW-1133">Transmembrane helix</keyword>
<keyword evidence="2" id="KW-0472">Membrane</keyword>
<feature type="region of interest" description="Disordered" evidence="1">
    <location>
        <begin position="331"/>
        <end position="385"/>
    </location>
</feature>
<comment type="caution">
    <text evidence="3">The sequence shown here is derived from an EMBL/GenBank/DDBJ whole genome shotgun (WGS) entry which is preliminary data.</text>
</comment>
<feature type="compositionally biased region" description="Polar residues" evidence="1">
    <location>
        <begin position="353"/>
        <end position="372"/>
    </location>
</feature>
<proteinExistence type="predicted"/>
<gene>
    <name evidence="3" type="ORF">PoB_003438300</name>
</gene>
<sequence length="479" mass="53755">MYDRHAFRERDNANEVEDNSNNEKVTFGHLSMARHDWFHPGLYLFLILAISLSMLSISDGQENPVFMFHPYTIEFTQERLERFLGCLCTARTSTCRQNYSLTRRALYYTAQGNARRGNILASEEISNTFRCYPGAFTKTKAFIYCERSSDPSDECDNKQSCYPHTVRPEYDECNFKCINIWWGNFTFSTKHFVGYPEIIPGSCEPSGNSPSIDNTHPGNEDKSDDTDSTGLMVAAALGWLFFALLSGSVLAFLYCWKCRTTFVISRRNQSGQKFVASRNCSLPNTYGNHQPTSQHGRENVNKNNGQKTGYTDYNETNDDYTVIDDEKMPSVKKGNVKTNDAKPKNKRVLPHSPYSTVEPNEISEGNSQTSKNGHLPKTITGGDVSHRNKLSTEAADAYSRLQTGRLAADPQMTKSVMLTYNRPSDTVSINDQGSIDPERPGAVNGSVHPYNLASAVHDEQDESASHHYKSPPARTAQAL</sequence>
<protein>
    <submittedName>
        <fullName evidence="3">Uncharacterized protein</fullName>
    </submittedName>
</protein>
<feature type="region of interest" description="Disordered" evidence="1">
    <location>
        <begin position="283"/>
        <end position="316"/>
    </location>
</feature>
<reference evidence="3 4" key="1">
    <citation type="journal article" date="2021" name="Elife">
        <title>Chloroplast acquisition without the gene transfer in kleptoplastic sea slugs, Plakobranchus ocellatus.</title>
        <authorList>
            <person name="Maeda T."/>
            <person name="Takahashi S."/>
            <person name="Yoshida T."/>
            <person name="Shimamura S."/>
            <person name="Takaki Y."/>
            <person name="Nagai Y."/>
            <person name="Toyoda A."/>
            <person name="Suzuki Y."/>
            <person name="Arimoto A."/>
            <person name="Ishii H."/>
            <person name="Satoh N."/>
            <person name="Nishiyama T."/>
            <person name="Hasebe M."/>
            <person name="Maruyama T."/>
            <person name="Minagawa J."/>
            <person name="Obokata J."/>
            <person name="Shigenobu S."/>
        </authorList>
    </citation>
    <scope>NUCLEOTIDE SEQUENCE [LARGE SCALE GENOMIC DNA]</scope>
</reference>
<evidence type="ECO:0000256" key="1">
    <source>
        <dbReference type="SAM" id="MobiDB-lite"/>
    </source>
</evidence>
<keyword evidence="4" id="KW-1185">Reference proteome</keyword>
<evidence type="ECO:0000313" key="4">
    <source>
        <dbReference type="Proteomes" id="UP000735302"/>
    </source>
</evidence>
<feature type="compositionally biased region" description="Polar residues" evidence="1">
    <location>
        <begin position="424"/>
        <end position="433"/>
    </location>
</feature>
<feature type="compositionally biased region" description="Polar residues" evidence="1">
    <location>
        <begin position="206"/>
        <end position="217"/>
    </location>
</feature>
<feature type="region of interest" description="Disordered" evidence="1">
    <location>
        <begin position="206"/>
        <end position="227"/>
    </location>
</feature>
<keyword evidence="2" id="KW-0812">Transmembrane</keyword>
<feature type="compositionally biased region" description="Basic and acidic residues" evidence="1">
    <location>
        <begin position="1"/>
        <end position="13"/>
    </location>
</feature>
<dbReference type="Proteomes" id="UP000735302">
    <property type="component" value="Unassembled WGS sequence"/>
</dbReference>
<feature type="region of interest" description="Disordered" evidence="1">
    <location>
        <begin position="424"/>
        <end position="479"/>
    </location>
</feature>
<feature type="compositionally biased region" description="Polar residues" evidence="1">
    <location>
        <begin position="301"/>
        <end position="314"/>
    </location>
</feature>
<feature type="transmembrane region" description="Helical" evidence="2">
    <location>
        <begin position="231"/>
        <end position="254"/>
    </location>
</feature>
<accession>A0AAV4AM60</accession>
<feature type="compositionally biased region" description="Polar residues" evidence="1">
    <location>
        <begin position="283"/>
        <end position="294"/>
    </location>
</feature>
<organism evidence="3 4">
    <name type="scientific">Plakobranchus ocellatus</name>
    <dbReference type="NCBI Taxonomy" id="259542"/>
    <lineage>
        <taxon>Eukaryota</taxon>
        <taxon>Metazoa</taxon>
        <taxon>Spiralia</taxon>
        <taxon>Lophotrochozoa</taxon>
        <taxon>Mollusca</taxon>
        <taxon>Gastropoda</taxon>
        <taxon>Heterobranchia</taxon>
        <taxon>Euthyneura</taxon>
        <taxon>Panpulmonata</taxon>
        <taxon>Sacoglossa</taxon>
        <taxon>Placobranchoidea</taxon>
        <taxon>Plakobranchidae</taxon>
        <taxon>Plakobranchus</taxon>
    </lineage>
</organism>
<evidence type="ECO:0000256" key="2">
    <source>
        <dbReference type="SAM" id="Phobius"/>
    </source>
</evidence>
<feature type="region of interest" description="Disordered" evidence="1">
    <location>
        <begin position="1"/>
        <end position="20"/>
    </location>
</feature>
<feature type="transmembrane region" description="Helical" evidence="2">
    <location>
        <begin position="37"/>
        <end position="57"/>
    </location>
</feature>
<name>A0AAV4AM60_9GAST</name>
<dbReference type="AlphaFoldDB" id="A0AAV4AM60"/>